<evidence type="ECO:0000313" key="4">
    <source>
        <dbReference type="EMBL" id="ODV70519.1"/>
    </source>
</evidence>
<dbReference type="CDD" id="cd00463">
    <property type="entry name" value="Ribosomal_L31e"/>
    <property type="match status" value="1"/>
</dbReference>
<dbReference type="GO" id="GO:0003735">
    <property type="term" value="F:structural constituent of ribosome"/>
    <property type="evidence" value="ECO:0007669"/>
    <property type="project" value="InterPro"/>
</dbReference>
<accession>A0A1E4RTB9</accession>
<dbReference type="Pfam" id="PF01198">
    <property type="entry name" value="Ribosomal_L31e"/>
    <property type="match status" value="1"/>
</dbReference>
<dbReference type="AlphaFoldDB" id="A0A1E4RTB9"/>
<gene>
    <name evidence="4" type="ORF">HYPBUDRAFT_134059</name>
</gene>
<dbReference type="PANTHER" id="PTHR10956">
    <property type="entry name" value="60S RIBOSOMAL PROTEIN L31"/>
    <property type="match status" value="1"/>
</dbReference>
<evidence type="ECO:0000256" key="2">
    <source>
        <dbReference type="ARBA" id="ARBA00022980"/>
    </source>
</evidence>
<comment type="similarity">
    <text evidence="1">Belongs to the eukaryotic ribosomal protein eL31 family.</text>
</comment>
<keyword evidence="3" id="KW-0687">Ribonucleoprotein</keyword>
<dbReference type="InterPro" id="IPR000054">
    <property type="entry name" value="Ribosomal_eL31"/>
</dbReference>
<dbReference type="InterPro" id="IPR020052">
    <property type="entry name" value="Ribosomal_eL31_CS"/>
</dbReference>
<name>A0A1E4RTB9_9ASCO</name>
<dbReference type="EMBL" id="KV454538">
    <property type="protein sequence ID" value="ODV70519.1"/>
    <property type="molecule type" value="Genomic_DNA"/>
</dbReference>
<dbReference type="Gene3D" id="3.10.440.10">
    <property type="match status" value="1"/>
</dbReference>
<evidence type="ECO:0000256" key="1">
    <source>
        <dbReference type="ARBA" id="ARBA00010808"/>
    </source>
</evidence>
<dbReference type="SUPFAM" id="SSF54575">
    <property type="entry name" value="Ribosomal protein L31e"/>
    <property type="match status" value="1"/>
</dbReference>
<proteinExistence type="inferred from homology"/>
<protein>
    <submittedName>
        <fullName evidence="4">Putative ribosomal protein, large subunit</fullName>
    </submittedName>
</protein>
<keyword evidence="2 4" id="KW-0689">Ribosomal protein</keyword>
<dbReference type="PANTHER" id="PTHR10956:SF0">
    <property type="entry name" value="60S RIBOSOMAL PROTEIN L31"/>
    <property type="match status" value="1"/>
</dbReference>
<dbReference type="GO" id="GO:0022625">
    <property type="term" value="C:cytosolic large ribosomal subunit"/>
    <property type="evidence" value="ECO:0007669"/>
    <property type="project" value="TreeGrafter"/>
</dbReference>
<reference evidence="5" key="1">
    <citation type="submission" date="2016-05" db="EMBL/GenBank/DDBJ databases">
        <title>Comparative genomics of biotechnologically important yeasts.</title>
        <authorList>
            <consortium name="DOE Joint Genome Institute"/>
            <person name="Riley R."/>
            <person name="Haridas S."/>
            <person name="Wolfe K.H."/>
            <person name="Lopes M.R."/>
            <person name="Hittinger C.T."/>
            <person name="Goker M."/>
            <person name="Salamov A."/>
            <person name="Wisecaver J."/>
            <person name="Long T.M."/>
            <person name="Aerts A.L."/>
            <person name="Barry K."/>
            <person name="Choi C."/>
            <person name="Clum A."/>
            <person name="Coughlan A.Y."/>
            <person name="Deshpande S."/>
            <person name="Douglass A.P."/>
            <person name="Hanson S.J."/>
            <person name="Klenk H.-P."/>
            <person name="Labutti K."/>
            <person name="Lapidus A."/>
            <person name="Lindquist E."/>
            <person name="Lipzen A."/>
            <person name="Meier-Kolthoff J.P."/>
            <person name="Ohm R.A."/>
            <person name="Otillar R.P."/>
            <person name="Pangilinan J."/>
            <person name="Peng Y."/>
            <person name="Rokas A."/>
            <person name="Rosa C.A."/>
            <person name="Scheuner C."/>
            <person name="Sibirny A.A."/>
            <person name="Slot J.C."/>
            <person name="Stielow J.B."/>
            <person name="Sun H."/>
            <person name="Kurtzman C.P."/>
            <person name="Blackwell M."/>
            <person name="Grigoriev I.V."/>
            <person name="Jeffries T.W."/>
        </authorList>
    </citation>
    <scope>NUCLEOTIDE SEQUENCE [LARGE SCALE GENOMIC DNA]</scope>
    <source>
        <strain evidence="5">NRRL Y-1933</strain>
    </source>
</reference>
<dbReference type="FunFam" id="3.10.440.10:FF:000001">
    <property type="entry name" value="60S ribosomal protein L31"/>
    <property type="match status" value="1"/>
</dbReference>
<dbReference type="RefSeq" id="XP_020079586.1">
    <property type="nucleotide sequence ID" value="XM_020219529.1"/>
</dbReference>
<dbReference type="InterPro" id="IPR023621">
    <property type="entry name" value="Ribosomal_eL31_dom_sf"/>
</dbReference>
<dbReference type="OrthoDB" id="9739313at2759"/>
<dbReference type="GeneID" id="30994079"/>
<dbReference type="Proteomes" id="UP000095085">
    <property type="component" value="Unassembled WGS sequence"/>
</dbReference>
<sequence>MAIKQDVVTREYTINLHKRLHGVHFKKRAPKAVKEIKKFATLHMGTTDVRLDPRLNVQLWSRGVQGVSTRLRLRISRKRNDEEDAKEKLFAFVEPVNVPSAKGLHTVNVEDDEE</sequence>
<dbReference type="GO" id="GO:0030684">
    <property type="term" value="C:preribosome"/>
    <property type="evidence" value="ECO:0007669"/>
    <property type="project" value="EnsemblFungi"/>
</dbReference>
<dbReference type="STRING" id="984485.A0A1E4RTB9"/>
<keyword evidence="5" id="KW-1185">Reference proteome</keyword>
<evidence type="ECO:0000313" key="5">
    <source>
        <dbReference type="Proteomes" id="UP000095085"/>
    </source>
</evidence>
<evidence type="ECO:0000256" key="3">
    <source>
        <dbReference type="ARBA" id="ARBA00023274"/>
    </source>
</evidence>
<dbReference type="SMART" id="SM01380">
    <property type="entry name" value="Ribosomal_L31e"/>
    <property type="match status" value="1"/>
</dbReference>
<organism evidence="4 5">
    <name type="scientific">Hyphopichia burtonii NRRL Y-1933</name>
    <dbReference type="NCBI Taxonomy" id="984485"/>
    <lineage>
        <taxon>Eukaryota</taxon>
        <taxon>Fungi</taxon>
        <taxon>Dikarya</taxon>
        <taxon>Ascomycota</taxon>
        <taxon>Saccharomycotina</taxon>
        <taxon>Pichiomycetes</taxon>
        <taxon>Debaryomycetaceae</taxon>
        <taxon>Hyphopichia</taxon>
    </lineage>
</organism>
<dbReference type="GO" id="GO:0002181">
    <property type="term" value="P:cytoplasmic translation"/>
    <property type="evidence" value="ECO:0007669"/>
    <property type="project" value="TreeGrafter"/>
</dbReference>
<dbReference type="PROSITE" id="PS01144">
    <property type="entry name" value="RIBOSOMAL_L31E"/>
    <property type="match status" value="1"/>
</dbReference>